<organism evidence="1 2">
    <name type="scientific">Plakobranchus ocellatus</name>
    <dbReference type="NCBI Taxonomy" id="259542"/>
    <lineage>
        <taxon>Eukaryota</taxon>
        <taxon>Metazoa</taxon>
        <taxon>Spiralia</taxon>
        <taxon>Lophotrochozoa</taxon>
        <taxon>Mollusca</taxon>
        <taxon>Gastropoda</taxon>
        <taxon>Heterobranchia</taxon>
        <taxon>Euthyneura</taxon>
        <taxon>Panpulmonata</taxon>
        <taxon>Sacoglossa</taxon>
        <taxon>Placobranchoidea</taxon>
        <taxon>Plakobranchidae</taxon>
        <taxon>Plakobranchus</taxon>
    </lineage>
</organism>
<evidence type="ECO:0000313" key="2">
    <source>
        <dbReference type="Proteomes" id="UP000735302"/>
    </source>
</evidence>
<sequence length="82" mass="9359">MIFSLWRRRKWKSRWVLPSGAQGAATKLANVGKAILAKAEFRTLARWILTGRSHRSTDGGHSGVLTASTLWRHRLVFLRTCR</sequence>
<proteinExistence type="predicted"/>
<gene>
    <name evidence="1" type="ORF">PoB_006094600</name>
</gene>
<comment type="caution">
    <text evidence="1">The sequence shown here is derived from an EMBL/GenBank/DDBJ whole genome shotgun (WGS) entry which is preliminary data.</text>
</comment>
<keyword evidence="2" id="KW-1185">Reference proteome</keyword>
<protein>
    <submittedName>
        <fullName evidence="1">Uncharacterized protein</fullName>
    </submittedName>
</protein>
<dbReference type="Proteomes" id="UP000735302">
    <property type="component" value="Unassembled WGS sequence"/>
</dbReference>
<evidence type="ECO:0000313" key="1">
    <source>
        <dbReference type="EMBL" id="GFO34441.1"/>
    </source>
</evidence>
<dbReference type="AlphaFoldDB" id="A0AAV4CRM2"/>
<name>A0AAV4CRM2_9GAST</name>
<reference evidence="1 2" key="1">
    <citation type="journal article" date="2021" name="Elife">
        <title>Chloroplast acquisition without the gene transfer in kleptoplastic sea slugs, Plakobranchus ocellatus.</title>
        <authorList>
            <person name="Maeda T."/>
            <person name="Takahashi S."/>
            <person name="Yoshida T."/>
            <person name="Shimamura S."/>
            <person name="Takaki Y."/>
            <person name="Nagai Y."/>
            <person name="Toyoda A."/>
            <person name="Suzuki Y."/>
            <person name="Arimoto A."/>
            <person name="Ishii H."/>
            <person name="Satoh N."/>
            <person name="Nishiyama T."/>
            <person name="Hasebe M."/>
            <person name="Maruyama T."/>
            <person name="Minagawa J."/>
            <person name="Obokata J."/>
            <person name="Shigenobu S."/>
        </authorList>
    </citation>
    <scope>NUCLEOTIDE SEQUENCE [LARGE SCALE GENOMIC DNA]</scope>
</reference>
<dbReference type="EMBL" id="BLXT01006904">
    <property type="protein sequence ID" value="GFO34441.1"/>
    <property type="molecule type" value="Genomic_DNA"/>
</dbReference>
<accession>A0AAV4CRM2</accession>